<dbReference type="KEGG" id="tpp:TPASS_0983"/>
<protein>
    <submittedName>
        <fullName evidence="1">Uncharacterized protein</fullName>
    </submittedName>
</protein>
<dbReference type="Proteomes" id="UP000001202">
    <property type="component" value="Chromosome"/>
</dbReference>
<evidence type="ECO:0000313" key="1">
    <source>
        <dbReference type="EMBL" id="ACD71399.1"/>
    </source>
</evidence>
<sequence length="238" mass="27194">MSRNSRGSGRYVFVVLACVFGYTRAVHAEVYTDPSTSGHVTISIPIWAFVEPQPGVMTQQAESPRTPPPQTLRELGAFVLGGAVYGWRFSYTPKEKKRAVMEHFTLTPIFPLPPDSPQISLRHVRTPYPYIHCRAEYSLDARHATHMRQSRNLTYQRAQGRGRGERKEELKGVYHAYHRAIVDALRKTVRKTQKNKPKEVEGMLYVKDNPRLFVEAGEFVAELSLSVHFTKITPYSVY</sequence>
<dbReference type="EMBL" id="CP000805">
    <property type="protein sequence ID" value="ACD71399.1"/>
    <property type="molecule type" value="Genomic_DNA"/>
</dbReference>
<proteinExistence type="predicted"/>
<name>A0A0H3BJQ0_TREPS</name>
<dbReference type="PATRIC" id="fig|243276.5.peg.1037"/>
<evidence type="ECO:0000313" key="2">
    <source>
        <dbReference type="Proteomes" id="UP000001202"/>
    </source>
</evidence>
<reference evidence="1 2" key="1">
    <citation type="journal article" date="2008" name="BMC Microbiol.">
        <title>Complete genome sequence of Treponema pallidum ssp. pallidum strain SS14 determined with oligonucleotide arrays.</title>
        <authorList>
            <person name="Matejkova P."/>
            <person name="Strouhal M."/>
            <person name="Smajs D."/>
            <person name="Norris S.J."/>
            <person name="Palzkill T."/>
            <person name="Petrosino J.F."/>
            <person name="Sodergren E."/>
            <person name="Norton J.E."/>
            <person name="Singh J."/>
            <person name="Richmond T.A."/>
            <person name="Molla M.N."/>
            <person name="Albert T.J."/>
            <person name="Weinstock G.M."/>
        </authorList>
    </citation>
    <scope>NUCLEOTIDE SEQUENCE [LARGE SCALE GENOMIC DNA]</scope>
    <source>
        <strain evidence="1 2">SS14</strain>
    </source>
</reference>
<organism evidence="1 2">
    <name type="scientific">Treponema pallidum subsp. pallidum (strain SS14)</name>
    <dbReference type="NCBI Taxonomy" id="455434"/>
    <lineage>
        <taxon>Bacteria</taxon>
        <taxon>Pseudomonadati</taxon>
        <taxon>Spirochaetota</taxon>
        <taxon>Spirochaetia</taxon>
        <taxon>Spirochaetales</taxon>
        <taxon>Treponemataceae</taxon>
        <taxon>Treponema</taxon>
    </lineage>
</organism>
<dbReference type="AlphaFoldDB" id="A0A0H3BJQ0"/>
<accession>A0A0H3BJQ0</accession>
<gene>
    <name evidence="1" type="ordered locus">TPASS_0983</name>
</gene>